<name>A0A7J0G6G9_9ERIC</name>
<proteinExistence type="predicted"/>
<gene>
    <name evidence="1" type="ORF">Acr_18g0005550</name>
</gene>
<accession>A0A7J0G6G9</accession>
<protein>
    <submittedName>
        <fullName evidence="1">Uncharacterized protein</fullName>
    </submittedName>
</protein>
<evidence type="ECO:0000313" key="1">
    <source>
        <dbReference type="EMBL" id="GFZ06385.1"/>
    </source>
</evidence>
<dbReference type="AlphaFoldDB" id="A0A7J0G6G9"/>
<evidence type="ECO:0000313" key="2">
    <source>
        <dbReference type="Proteomes" id="UP000585474"/>
    </source>
</evidence>
<comment type="caution">
    <text evidence="1">The sequence shown here is derived from an EMBL/GenBank/DDBJ whole genome shotgun (WGS) entry which is preliminary data.</text>
</comment>
<reference evidence="1 2" key="1">
    <citation type="submission" date="2019-07" db="EMBL/GenBank/DDBJ databases">
        <title>De Novo Assembly of kiwifruit Actinidia rufa.</title>
        <authorList>
            <person name="Sugita-Konishi S."/>
            <person name="Sato K."/>
            <person name="Mori E."/>
            <person name="Abe Y."/>
            <person name="Kisaki G."/>
            <person name="Hamano K."/>
            <person name="Suezawa K."/>
            <person name="Otani M."/>
            <person name="Fukuda T."/>
            <person name="Manabe T."/>
            <person name="Gomi K."/>
            <person name="Tabuchi M."/>
            <person name="Akimitsu K."/>
            <person name="Kataoka I."/>
        </authorList>
    </citation>
    <scope>NUCLEOTIDE SEQUENCE [LARGE SCALE GENOMIC DNA]</scope>
    <source>
        <strain evidence="2">cv. Fuchu</strain>
    </source>
</reference>
<sequence>MTNWVYPSPNFASAKVVRYEVLKNSRLRKRGDHGWWPIVSEWEGREKGPVGLAAAVVIKALEMDCEDGCGGRRVVAGVQMCGLSHVRLLRE</sequence>
<organism evidence="1 2">
    <name type="scientific">Actinidia rufa</name>
    <dbReference type="NCBI Taxonomy" id="165716"/>
    <lineage>
        <taxon>Eukaryota</taxon>
        <taxon>Viridiplantae</taxon>
        <taxon>Streptophyta</taxon>
        <taxon>Embryophyta</taxon>
        <taxon>Tracheophyta</taxon>
        <taxon>Spermatophyta</taxon>
        <taxon>Magnoliopsida</taxon>
        <taxon>eudicotyledons</taxon>
        <taxon>Gunneridae</taxon>
        <taxon>Pentapetalae</taxon>
        <taxon>asterids</taxon>
        <taxon>Ericales</taxon>
        <taxon>Actinidiaceae</taxon>
        <taxon>Actinidia</taxon>
    </lineage>
</organism>
<dbReference type="EMBL" id="BJWL01000018">
    <property type="protein sequence ID" value="GFZ06385.1"/>
    <property type="molecule type" value="Genomic_DNA"/>
</dbReference>
<dbReference type="Proteomes" id="UP000585474">
    <property type="component" value="Unassembled WGS sequence"/>
</dbReference>
<keyword evidence="2" id="KW-1185">Reference proteome</keyword>